<gene>
    <name evidence="4" type="ORF">MRSR164_15890</name>
</gene>
<sequence>MAGAAGTWDLSLAGGNRRCVLTLATDTGPSGRVVRFPAGCRRALPLMAGITGWLFPGEGIRLVDRNARPLLAFSRNPDGMSLGATAESGERYNLVPLQIAAMRPPDPAAGAGSPASAASAEAAAPAPPPEGPAPGLYALDRATQKDVCRIELAASAGTEREAAPVRLQPDCRDSGITVFDPVSWRFANGHLTLKARRGHAVNLVATGDGRWRRDPEIGVAFVLRKVEP</sequence>
<evidence type="ECO:0000313" key="5">
    <source>
        <dbReference type="Proteomes" id="UP001349262"/>
    </source>
</evidence>
<feature type="domain" description="Alkaline proteinase inhibitor/ Outer membrane lipoprotein Omp19" evidence="3">
    <location>
        <begin position="5"/>
        <end position="92"/>
    </location>
</feature>
<dbReference type="InterPro" id="IPR016085">
    <property type="entry name" value="Protease_inh_B-barrel_dom"/>
</dbReference>
<dbReference type="Proteomes" id="UP001349262">
    <property type="component" value="Unassembled WGS sequence"/>
</dbReference>
<evidence type="ECO:0000313" key="4">
    <source>
        <dbReference type="EMBL" id="MEE7458196.1"/>
    </source>
</evidence>
<comment type="caution">
    <text evidence="4">The sequence shown here is derived from an EMBL/GenBank/DDBJ whole genome shotgun (WGS) entry which is preliminary data.</text>
</comment>
<feature type="region of interest" description="Disordered" evidence="2">
    <location>
        <begin position="105"/>
        <end position="136"/>
    </location>
</feature>
<evidence type="ECO:0000259" key="3">
    <source>
        <dbReference type="Pfam" id="PF02974"/>
    </source>
</evidence>
<dbReference type="EMBL" id="MLBY01000005">
    <property type="protein sequence ID" value="MEE7458196.1"/>
    <property type="molecule type" value="Genomic_DNA"/>
</dbReference>
<feature type="domain" description="Alkaline proteinase inhibitor/ Outer membrane lipoprotein Omp19" evidence="3">
    <location>
        <begin position="136"/>
        <end position="224"/>
    </location>
</feature>
<name>A0ABU7TC30_9HYPH</name>
<keyword evidence="1" id="KW-0732">Signal</keyword>
<keyword evidence="5" id="KW-1185">Reference proteome</keyword>
<dbReference type="SUPFAM" id="SSF50882">
    <property type="entry name" value="beta-Barrel protease inhibitors"/>
    <property type="match status" value="2"/>
</dbReference>
<organism evidence="4 5">
    <name type="scientific">Methylobacterium radiotolerans</name>
    <dbReference type="NCBI Taxonomy" id="31998"/>
    <lineage>
        <taxon>Bacteria</taxon>
        <taxon>Pseudomonadati</taxon>
        <taxon>Pseudomonadota</taxon>
        <taxon>Alphaproteobacteria</taxon>
        <taxon>Hyphomicrobiales</taxon>
        <taxon>Methylobacteriaceae</taxon>
        <taxon>Methylobacterium</taxon>
    </lineage>
</organism>
<reference evidence="4 5" key="1">
    <citation type="journal article" date="2012" name="Genet. Mol. Biol.">
        <title>Analysis of 16S rRNA and mxaF genes revealing insights into Methylobacterium niche-specific plant association.</title>
        <authorList>
            <person name="Dourado M.N."/>
            <person name="Andreote F.D."/>
            <person name="Dini-Andreote F."/>
            <person name="Conti R."/>
            <person name="Araujo J.M."/>
            <person name="Araujo W.L."/>
        </authorList>
    </citation>
    <scope>NUCLEOTIDE SEQUENCE [LARGE SCALE GENOMIC DNA]</scope>
    <source>
        <strain evidence="4 5">SR1.6/4</strain>
    </source>
</reference>
<proteinExistence type="predicted"/>
<accession>A0ABU7TC30</accession>
<evidence type="ECO:0000256" key="2">
    <source>
        <dbReference type="SAM" id="MobiDB-lite"/>
    </source>
</evidence>
<protein>
    <recommendedName>
        <fullName evidence="3">Alkaline proteinase inhibitor/ Outer membrane lipoprotein Omp19 domain-containing protein</fullName>
    </recommendedName>
</protein>
<dbReference type="InterPro" id="IPR021140">
    <property type="entry name" value="Inh/Omp19"/>
</dbReference>
<dbReference type="Pfam" id="PF02974">
    <property type="entry name" value="Inh"/>
    <property type="match status" value="2"/>
</dbReference>
<feature type="compositionally biased region" description="Low complexity" evidence="2">
    <location>
        <begin position="108"/>
        <end position="124"/>
    </location>
</feature>
<evidence type="ECO:0000256" key="1">
    <source>
        <dbReference type="ARBA" id="ARBA00022729"/>
    </source>
</evidence>
<dbReference type="Gene3D" id="2.40.128.10">
    <property type="match status" value="2"/>
</dbReference>